<organism evidence="1 2">
    <name type="scientific">Elysia marginata</name>
    <dbReference type="NCBI Taxonomy" id="1093978"/>
    <lineage>
        <taxon>Eukaryota</taxon>
        <taxon>Metazoa</taxon>
        <taxon>Spiralia</taxon>
        <taxon>Lophotrochozoa</taxon>
        <taxon>Mollusca</taxon>
        <taxon>Gastropoda</taxon>
        <taxon>Heterobranchia</taxon>
        <taxon>Euthyneura</taxon>
        <taxon>Panpulmonata</taxon>
        <taxon>Sacoglossa</taxon>
        <taxon>Placobranchoidea</taxon>
        <taxon>Plakobranchidae</taxon>
        <taxon>Elysia</taxon>
    </lineage>
</organism>
<reference evidence="1 2" key="1">
    <citation type="journal article" date="2021" name="Elife">
        <title>Chloroplast acquisition without the gene transfer in kleptoplastic sea slugs, Plakobranchus ocellatus.</title>
        <authorList>
            <person name="Maeda T."/>
            <person name="Takahashi S."/>
            <person name="Yoshida T."/>
            <person name="Shimamura S."/>
            <person name="Takaki Y."/>
            <person name="Nagai Y."/>
            <person name="Toyoda A."/>
            <person name="Suzuki Y."/>
            <person name="Arimoto A."/>
            <person name="Ishii H."/>
            <person name="Satoh N."/>
            <person name="Nishiyama T."/>
            <person name="Hasebe M."/>
            <person name="Maruyama T."/>
            <person name="Minagawa J."/>
            <person name="Obokata J."/>
            <person name="Shigenobu S."/>
        </authorList>
    </citation>
    <scope>NUCLEOTIDE SEQUENCE [LARGE SCALE GENOMIC DNA]</scope>
</reference>
<sequence length="161" mass="18168">MSVVYNPPLHGDASEALPIFPVQIKLDPQFVTSDQNFCASLMLWCKVIFWLAVSQGGQRADLVGNLLTRKPRENNASQTVELAVRYPGFPFNQIRNNSPKLLETQSERKAEPCSAMKLYIPYPDWPSIEFCHLLPSLEMPIPPTARLKGRLQKPSFLITPC</sequence>
<gene>
    <name evidence="1" type="ORF">ElyMa_003849400</name>
</gene>
<dbReference type="Proteomes" id="UP000762676">
    <property type="component" value="Unassembled WGS sequence"/>
</dbReference>
<evidence type="ECO:0000313" key="2">
    <source>
        <dbReference type="Proteomes" id="UP000762676"/>
    </source>
</evidence>
<comment type="caution">
    <text evidence="1">The sequence shown here is derived from an EMBL/GenBank/DDBJ whole genome shotgun (WGS) entry which is preliminary data.</text>
</comment>
<accession>A0AAV4FI55</accession>
<dbReference type="AlphaFoldDB" id="A0AAV4FI55"/>
<protein>
    <submittedName>
        <fullName evidence="1">Uncharacterized protein</fullName>
    </submittedName>
</protein>
<name>A0AAV4FI55_9GAST</name>
<proteinExistence type="predicted"/>
<evidence type="ECO:0000313" key="1">
    <source>
        <dbReference type="EMBL" id="GFR72739.1"/>
    </source>
</evidence>
<keyword evidence="2" id="KW-1185">Reference proteome</keyword>
<dbReference type="EMBL" id="BMAT01007851">
    <property type="protein sequence ID" value="GFR72739.1"/>
    <property type="molecule type" value="Genomic_DNA"/>
</dbReference>